<evidence type="ECO:0000256" key="1">
    <source>
        <dbReference type="ARBA" id="ARBA00009995"/>
    </source>
</evidence>
<dbReference type="InterPro" id="IPR050481">
    <property type="entry name" value="UDP-glycosyltransf_plant"/>
</dbReference>
<dbReference type="PANTHER" id="PTHR48049:SF75">
    <property type="entry name" value="UDP-RHAMNOSE:RHAMNOSYLTRANSFERASE 1"/>
    <property type="match status" value="1"/>
</dbReference>
<dbReference type="Pfam" id="PF00201">
    <property type="entry name" value="UDPGT"/>
    <property type="match status" value="1"/>
</dbReference>
<dbReference type="InterPro" id="IPR002213">
    <property type="entry name" value="UDP_glucos_trans"/>
</dbReference>
<reference evidence="4 5" key="1">
    <citation type="submission" date="2024-01" db="EMBL/GenBank/DDBJ databases">
        <title>A telomere-to-telomere, gap-free genome of sweet tea (Lithocarpus litseifolius).</title>
        <authorList>
            <person name="Zhou J."/>
        </authorList>
    </citation>
    <scope>NUCLEOTIDE SEQUENCE [LARGE SCALE GENOMIC DNA]</scope>
    <source>
        <strain evidence="4">Zhou-2022a</strain>
        <tissue evidence="4">Leaf</tissue>
    </source>
</reference>
<organism evidence="4 5">
    <name type="scientific">Lithocarpus litseifolius</name>
    <dbReference type="NCBI Taxonomy" id="425828"/>
    <lineage>
        <taxon>Eukaryota</taxon>
        <taxon>Viridiplantae</taxon>
        <taxon>Streptophyta</taxon>
        <taxon>Embryophyta</taxon>
        <taxon>Tracheophyta</taxon>
        <taxon>Spermatophyta</taxon>
        <taxon>Magnoliopsida</taxon>
        <taxon>eudicotyledons</taxon>
        <taxon>Gunneridae</taxon>
        <taxon>Pentapetalae</taxon>
        <taxon>rosids</taxon>
        <taxon>fabids</taxon>
        <taxon>Fagales</taxon>
        <taxon>Fagaceae</taxon>
        <taxon>Lithocarpus</taxon>
    </lineage>
</organism>
<comment type="similarity">
    <text evidence="1">Belongs to the UDP-glycosyltransferase family.</text>
</comment>
<keyword evidence="3" id="KW-0808">Transferase</keyword>
<dbReference type="EMBL" id="JAZDWU010000010">
    <property type="protein sequence ID" value="KAK9988943.1"/>
    <property type="molecule type" value="Genomic_DNA"/>
</dbReference>
<sequence length="460" mass="51844">MASKQCHIMVFPWLAFGHMIPFLELSKKLAEKGIRISFISTPRNIQRLPSIPSNLAGNIKFVQIPLPSVHGLPENCEASIDLQQGKIQYLKKACDMLQAPFEKLVHKDPPDLILFDFIQCWVPETAAKFGVPTVFFSAYSASTLCFLGQPDELKFFQKRTKIEDFAVPPKWLPFPSMVSQRPDQAAQMFRKLKFPDISGMSSGQRWAATLEGCDYVAVRSCMEFEGAFLGCLEELYQKPILPVDYSPEVLTFHWLDKQGPKSVVFVGFGSEYKMPIEQVHELAYGVELSELPFIWILRKPGVSSSELLPDGFLARISNRGKVCLDWAPQLEILTHPAIGGCLFHSGWGSINESLGFGHAQILMPMVSDQGLNAKLLVEKGIGFEVQRNIDGSFNRDVVAKSMRLVMVDKEGEPLRLKAGQMKTIFGNQNLHENYIKDFIHYMGIYQQKGHQMPIKDAEKL</sequence>
<keyword evidence="2" id="KW-0328">Glycosyltransferase</keyword>
<dbReference type="AlphaFoldDB" id="A0AAW2BTE1"/>
<evidence type="ECO:0000256" key="2">
    <source>
        <dbReference type="ARBA" id="ARBA00022676"/>
    </source>
</evidence>
<dbReference type="CDD" id="cd03784">
    <property type="entry name" value="GT1_Gtf-like"/>
    <property type="match status" value="1"/>
</dbReference>
<dbReference type="GO" id="GO:0035251">
    <property type="term" value="F:UDP-glucosyltransferase activity"/>
    <property type="evidence" value="ECO:0007669"/>
    <property type="project" value="InterPro"/>
</dbReference>
<dbReference type="FunFam" id="3.40.50.2000:FF:000037">
    <property type="entry name" value="Glycosyltransferase"/>
    <property type="match status" value="1"/>
</dbReference>
<dbReference type="PANTHER" id="PTHR48049">
    <property type="entry name" value="GLYCOSYLTRANSFERASE"/>
    <property type="match status" value="1"/>
</dbReference>
<evidence type="ECO:0000256" key="3">
    <source>
        <dbReference type="ARBA" id="ARBA00022679"/>
    </source>
</evidence>
<protein>
    <submittedName>
        <fullName evidence="4">Uncharacterized protein</fullName>
    </submittedName>
</protein>
<dbReference type="Gene3D" id="3.40.50.2000">
    <property type="entry name" value="Glycogen Phosphorylase B"/>
    <property type="match status" value="2"/>
</dbReference>
<name>A0AAW2BTE1_9ROSI</name>
<evidence type="ECO:0000313" key="5">
    <source>
        <dbReference type="Proteomes" id="UP001459277"/>
    </source>
</evidence>
<dbReference type="SUPFAM" id="SSF53756">
    <property type="entry name" value="UDP-Glycosyltransferase/glycogen phosphorylase"/>
    <property type="match status" value="1"/>
</dbReference>
<comment type="caution">
    <text evidence="4">The sequence shown here is derived from an EMBL/GenBank/DDBJ whole genome shotgun (WGS) entry which is preliminary data.</text>
</comment>
<keyword evidence="5" id="KW-1185">Reference proteome</keyword>
<gene>
    <name evidence="4" type="ORF">SO802_029182</name>
</gene>
<proteinExistence type="inferred from homology"/>
<dbReference type="Proteomes" id="UP001459277">
    <property type="component" value="Unassembled WGS sequence"/>
</dbReference>
<evidence type="ECO:0000313" key="4">
    <source>
        <dbReference type="EMBL" id="KAK9988943.1"/>
    </source>
</evidence>
<accession>A0AAW2BTE1</accession>